<dbReference type="Proteomes" id="UP001519460">
    <property type="component" value="Unassembled WGS sequence"/>
</dbReference>
<feature type="region of interest" description="Disordered" evidence="1">
    <location>
        <begin position="62"/>
        <end position="87"/>
    </location>
</feature>
<dbReference type="AlphaFoldDB" id="A0ABD0K2V8"/>
<proteinExistence type="predicted"/>
<protein>
    <submittedName>
        <fullName evidence="2">Uncharacterized protein</fullName>
    </submittedName>
</protein>
<accession>A0ABD0K2V8</accession>
<keyword evidence="3" id="KW-1185">Reference proteome</keyword>
<dbReference type="EMBL" id="JACVVK020000264">
    <property type="protein sequence ID" value="KAK7481313.1"/>
    <property type="molecule type" value="Genomic_DNA"/>
</dbReference>
<name>A0ABD0K2V8_9CAEN</name>
<gene>
    <name evidence="2" type="ORF">BaRGS_00027393</name>
</gene>
<reference evidence="2 3" key="1">
    <citation type="journal article" date="2023" name="Sci. Data">
        <title>Genome assembly of the Korean intertidal mud-creeper Batillaria attramentaria.</title>
        <authorList>
            <person name="Patra A.K."/>
            <person name="Ho P.T."/>
            <person name="Jun S."/>
            <person name="Lee S.J."/>
            <person name="Kim Y."/>
            <person name="Won Y.J."/>
        </authorList>
    </citation>
    <scope>NUCLEOTIDE SEQUENCE [LARGE SCALE GENOMIC DNA]</scope>
    <source>
        <strain evidence="2">Wonlab-2016</strain>
    </source>
</reference>
<sequence length="218" mass="24578">MQPTTTSCTATTITNCTMAVSGKENYKTRAIINPYLTPDPKPIILQETLWTGRGDENRYMDNGQVPPADHQDYRRKDHQRKVHKDHQRKRIFRIGEQRQPSGINSLFLQTLETGDTLMVVTNGAACLVVWCEAHSADNLEDTRPNQLTLKVASFYVAFMSRAGRSGASYRCRDVSADKEFRAVKRTNGMKTLGARDTSISNEIPFIPLRFLHCAGQLT</sequence>
<evidence type="ECO:0000313" key="2">
    <source>
        <dbReference type="EMBL" id="KAK7481313.1"/>
    </source>
</evidence>
<organism evidence="2 3">
    <name type="scientific">Batillaria attramentaria</name>
    <dbReference type="NCBI Taxonomy" id="370345"/>
    <lineage>
        <taxon>Eukaryota</taxon>
        <taxon>Metazoa</taxon>
        <taxon>Spiralia</taxon>
        <taxon>Lophotrochozoa</taxon>
        <taxon>Mollusca</taxon>
        <taxon>Gastropoda</taxon>
        <taxon>Caenogastropoda</taxon>
        <taxon>Sorbeoconcha</taxon>
        <taxon>Cerithioidea</taxon>
        <taxon>Batillariidae</taxon>
        <taxon>Batillaria</taxon>
    </lineage>
</organism>
<evidence type="ECO:0000313" key="3">
    <source>
        <dbReference type="Proteomes" id="UP001519460"/>
    </source>
</evidence>
<comment type="caution">
    <text evidence="2">The sequence shown here is derived from an EMBL/GenBank/DDBJ whole genome shotgun (WGS) entry which is preliminary data.</text>
</comment>
<evidence type="ECO:0000256" key="1">
    <source>
        <dbReference type="SAM" id="MobiDB-lite"/>
    </source>
</evidence>
<feature type="compositionally biased region" description="Basic residues" evidence="1">
    <location>
        <begin position="76"/>
        <end position="87"/>
    </location>
</feature>